<dbReference type="Pfam" id="PF18962">
    <property type="entry name" value="Por_Secre_tail"/>
    <property type="match status" value="1"/>
</dbReference>
<feature type="domain" description="Secretion system C-terminal sorting" evidence="2">
    <location>
        <begin position="644"/>
        <end position="713"/>
    </location>
</feature>
<accession>A0A1I0RN57</accession>
<evidence type="ECO:0000313" key="4">
    <source>
        <dbReference type="Proteomes" id="UP000199437"/>
    </source>
</evidence>
<dbReference type="PANTHER" id="PTHR44103:SF1">
    <property type="entry name" value="PROPROTEIN CONVERTASE P"/>
    <property type="match status" value="1"/>
</dbReference>
<dbReference type="Proteomes" id="UP000199437">
    <property type="component" value="Unassembled WGS sequence"/>
</dbReference>
<dbReference type="STRING" id="1267423.SAMN05216290_3837"/>
<dbReference type="RefSeq" id="WP_162844621.1">
    <property type="nucleotide sequence ID" value="NZ_FOIR01000005.1"/>
</dbReference>
<protein>
    <submittedName>
        <fullName evidence="3">Por secretion system C-terminal sorting domain-containing protein</fullName>
    </submittedName>
</protein>
<evidence type="ECO:0000313" key="3">
    <source>
        <dbReference type="EMBL" id="SEW42457.1"/>
    </source>
</evidence>
<reference evidence="4" key="1">
    <citation type="submission" date="2016-10" db="EMBL/GenBank/DDBJ databases">
        <authorList>
            <person name="Varghese N."/>
            <person name="Submissions S."/>
        </authorList>
    </citation>
    <scope>NUCLEOTIDE SEQUENCE [LARGE SCALE GENOMIC DNA]</scope>
    <source>
        <strain evidence="4">CGMCC 1.12402</strain>
    </source>
</reference>
<evidence type="ECO:0000259" key="2">
    <source>
        <dbReference type="Pfam" id="PF18962"/>
    </source>
</evidence>
<dbReference type="InterPro" id="IPR026444">
    <property type="entry name" value="Secre_tail"/>
</dbReference>
<proteinExistence type="predicted"/>
<organism evidence="3 4">
    <name type="scientific">Roseivirga pacifica</name>
    <dbReference type="NCBI Taxonomy" id="1267423"/>
    <lineage>
        <taxon>Bacteria</taxon>
        <taxon>Pseudomonadati</taxon>
        <taxon>Bacteroidota</taxon>
        <taxon>Cytophagia</taxon>
        <taxon>Cytophagales</taxon>
        <taxon>Roseivirgaceae</taxon>
        <taxon>Roseivirga</taxon>
    </lineage>
</organism>
<name>A0A1I0RN57_9BACT</name>
<dbReference type="EMBL" id="FOIR01000005">
    <property type="protein sequence ID" value="SEW42457.1"/>
    <property type="molecule type" value="Genomic_DNA"/>
</dbReference>
<gene>
    <name evidence="3" type="ORF">SAMN05216290_3837</name>
</gene>
<dbReference type="NCBIfam" id="TIGR04183">
    <property type="entry name" value="Por_Secre_tail"/>
    <property type="match status" value="1"/>
</dbReference>
<dbReference type="InterPro" id="IPR013517">
    <property type="entry name" value="FG-GAP"/>
</dbReference>
<keyword evidence="4" id="KW-1185">Reference proteome</keyword>
<dbReference type="AlphaFoldDB" id="A0A1I0RN57"/>
<evidence type="ECO:0000256" key="1">
    <source>
        <dbReference type="ARBA" id="ARBA00022729"/>
    </source>
</evidence>
<dbReference type="InterPro" id="IPR028994">
    <property type="entry name" value="Integrin_alpha_N"/>
</dbReference>
<keyword evidence="1" id="KW-0732">Signal</keyword>
<dbReference type="Pfam" id="PF13517">
    <property type="entry name" value="FG-GAP_3"/>
    <property type="match status" value="1"/>
</dbReference>
<dbReference type="GeneID" id="99988503"/>
<dbReference type="PANTHER" id="PTHR44103">
    <property type="entry name" value="PROPROTEIN CONVERTASE P"/>
    <property type="match status" value="1"/>
</dbReference>
<dbReference type="SUPFAM" id="SSF69318">
    <property type="entry name" value="Integrin alpha N-terminal domain"/>
    <property type="match status" value="2"/>
</dbReference>
<sequence length="715" mass="78110">MRSFLLLTLISLLPQALIGQFQFKQTHEIPLSFNGTALSRAWEGGLNSPQFQTMDLNGDGTEDLVIYHRMAREITTYLNLDGEYVWSSDYAQYFPEDVVNLLILKDYDCDGKKDIFTTTALGIKVYRNTSTAEAISWEIAADFLSFDTGTNIQLAATDIPGITDVNGDGVLDLLVFRFGTTSTVDYYQNTGSCGSLSFTRAERRWGDFQECDCSSFVFGETCPTTNAPNDVMAPNAVEHAGGKLILPFDADNDGDIDIISADETCETLYFLENVGTPENALMTSVQSYPLDNPAGFPFFPSAFMEDINQDGLPDLLIASNADNNIGNLINFSSHVKVYENTGTVDIPTFQASSPFLQHEMLDLGENTYPTFTDTDADGDLDLFIGTRGQLNTGDFKGQLYFFENTGNTLAPNFELQSEDYLALLNLNATGLKPQFIDFNGNGIEDLLIQATFGIGDTRMFLYSRNEDGTFASQQTLNVNLDRAENPHFYDVNNDSKPDLLVGNQFGSLSLFLNEGNNTFGAEINGFGGIEDDFDRLNLSVAVADFDADGTDDLLTIDNSGQMRLFEGPINMNFEANNPHTSLLIIGDNTRASAFGTQNFLSTADVSNSGKPDVFIGTLKGGIYHLENESNAQGGGEDIQLLTRPNPTSTDLEIISSDTGLLTIYDTNGKTIKTSIAVTAGEQLTVNMQGLPAGIYILRLVSDTGKTISKKVIVTK</sequence>
<dbReference type="Gene3D" id="2.130.10.130">
    <property type="entry name" value="Integrin alpha, N-terminal"/>
    <property type="match status" value="3"/>
</dbReference>